<proteinExistence type="predicted"/>
<dbReference type="Pfam" id="PF04023">
    <property type="entry name" value="FeoA"/>
    <property type="match status" value="1"/>
</dbReference>
<evidence type="ECO:0000259" key="1">
    <source>
        <dbReference type="SMART" id="SM00899"/>
    </source>
</evidence>
<dbReference type="KEGG" id="manr:MPAN_016560"/>
<dbReference type="GO" id="GO:0046914">
    <property type="term" value="F:transition metal ion binding"/>
    <property type="evidence" value="ECO:0007669"/>
    <property type="project" value="InterPro"/>
</dbReference>
<accession>A0A7U9THS5</accession>
<organism evidence="2 3">
    <name type="scientific">Mariniplasma anaerobium</name>
    <dbReference type="NCBI Taxonomy" id="2735436"/>
    <lineage>
        <taxon>Bacteria</taxon>
        <taxon>Bacillati</taxon>
        <taxon>Mycoplasmatota</taxon>
        <taxon>Mollicutes</taxon>
        <taxon>Acholeplasmatales</taxon>
        <taxon>Acholeplasmataceae</taxon>
        <taxon>Mariniplasma</taxon>
    </lineage>
</organism>
<evidence type="ECO:0000313" key="2">
    <source>
        <dbReference type="EMBL" id="BCR36763.1"/>
    </source>
</evidence>
<keyword evidence="3" id="KW-1185">Reference proteome</keyword>
<dbReference type="EMBL" id="AP024412">
    <property type="protein sequence ID" value="BCR36763.1"/>
    <property type="molecule type" value="Genomic_DNA"/>
</dbReference>
<dbReference type="InterPro" id="IPR008988">
    <property type="entry name" value="Transcriptional_repressor_C"/>
</dbReference>
<reference evidence="2" key="1">
    <citation type="submission" date="2021-01" db="EMBL/GenBank/DDBJ databases">
        <title>Draft genome sequence of Acholeplasmataceae bacterium strain Mahy22.</title>
        <authorList>
            <person name="Watanabe M."/>
            <person name="Kojima H."/>
            <person name="Fukui M."/>
        </authorList>
    </citation>
    <scope>NUCLEOTIDE SEQUENCE</scope>
    <source>
        <strain evidence="2">Mahy22</strain>
    </source>
</reference>
<sequence length="88" mass="10084">MARRKIYKKHDLATLADLTHGQKAKVVKLNTIDKALRRRLLDMGITEGVQIKIKRIAPLGDPYDIELRGYELCLRKKDLSLIDVEVIS</sequence>
<dbReference type="InterPro" id="IPR052713">
    <property type="entry name" value="FeoA"/>
</dbReference>
<feature type="domain" description="Ferrous iron transporter FeoA-like" evidence="1">
    <location>
        <begin position="13"/>
        <end position="86"/>
    </location>
</feature>
<dbReference type="SMART" id="SM00899">
    <property type="entry name" value="FeoA"/>
    <property type="match status" value="1"/>
</dbReference>
<evidence type="ECO:0000313" key="3">
    <source>
        <dbReference type="Proteomes" id="UP000620133"/>
    </source>
</evidence>
<dbReference type="AlphaFoldDB" id="A0A7U9THS5"/>
<name>A0A7U9THS5_9MOLU</name>
<dbReference type="SUPFAM" id="SSF50037">
    <property type="entry name" value="C-terminal domain of transcriptional repressors"/>
    <property type="match status" value="1"/>
</dbReference>
<dbReference type="RefSeq" id="WP_176239408.1">
    <property type="nucleotide sequence ID" value="NZ_AP024412.1"/>
</dbReference>
<gene>
    <name evidence="2" type="ORF">MPAN_016560</name>
</gene>
<dbReference type="PANTHER" id="PTHR42954:SF2">
    <property type="entry name" value="FE(2+) TRANSPORT PROTEIN A"/>
    <property type="match status" value="1"/>
</dbReference>
<dbReference type="InterPro" id="IPR007167">
    <property type="entry name" value="Fe-transptr_FeoA-like"/>
</dbReference>
<protein>
    <submittedName>
        <fullName evidence="2">Iron transporter FeoA</fullName>
    </submittedName>
</protein>
<dbReference type="PANTHER" id="PTHR42954">
    <property type="entry name" value="FE(2+) TRANSPORT PROTEIN A"/>
    <property type="match status" value="1"/>
</dbReference>
<dbReference type="Gene3D" id="2.30.30.90">
    <property type="match status" value="1"/>
</dbReference>
<dbReference type="Proteomes" id="UP000620133">
    <property type="component" value="Chromosome"/>
</dbReference>
<dbReference type="InterPro" id="IPR038157">
    <property type="entry name" value="FeoA_core_dom"/>
</dbReference>